<dbReference type="InterPro" id="IPR017946">
    <property type="entry name" value="PLC-like_Pdiesterase_TIM-brl"/>
</dbReference>
<dbReference type="InterPro" id="IPR039559">
    <property type="entry name" value="AIM6_PI-PLC-like_dom"/>
</dbReference>
<feature type="non-terminal residue" evidence="2">
    <location>
        <position position="249"/>
    </location>
</feature>
<dbReference type="EMBL" id="BARS01023983">
    <property type="protein sequence ID" value="GAG02625.1"/>
    <property type="molecule type" value="Genomic_DNA"/>
</dbReference>
<comment type="caution">
    <text evidence="2">The sequence shown here is derived from an EMBL/GenBank/DDBJ whole genome shotgun (WGS) entry which is preliminary data.</text>
</comment>
<organism evidence="2">
    <name type="scientific">marine sediment metagenome</name>
    <dbReference type="NCBI Taxonomy" id="412755"/>
    <lineage>
        <taxon>unclassified sequences</taxon>
        <taxon>metagenomes</taxon>
        <taxon>ecological metagenomes</taxon>
    </lineage>
</organism>
<dbReference type="PANTHER" id="PTHR31571">
    <property type="entry name" value="ALTERED INHERITANCE OF MITOCHONDRIA PROTEIN 6"/>
    <property type="match status" value="1"/>
</dbReference>
<name>X0UAQ3_9ZZZZ</name>
<dbReference type="GO" id="GO:0008081">
    <property type="term" value="F:phosphoric diester hydrolase activity"/>
    <property type="evidence" value="ECO:0007669"/>
    <property type="project" value="InterPro"/>
</dbReference>
<evidence type="ECO:0000313" key="2">
    <source>
        <dbReference type="EMBL" id="GAG02625.1"/>
    </source>
</evidence>
<dbReference type="GO" id="GO:0006629">
    <property type="term" value="P:lipid metabolic process"/>
    <property type="evidence" value="ECO:0007669"/>
    <property type="project" value="InterPro"/>
</dbReference>
<dbReference type="AlphaFoldDB" id="X0UAQ3"/>
<dbReference type="CDD" id="cd08577">
    <property type="entry name" value="PI-PLCc_GDPD_SF_unchar3"/>
    <property type="match status" value="1"/>
</dbReference>
<evidence type="ECO:0000256" key="1">
    <source>
        <dbReference type="ARBA" id="ARBA00014286"/>
    </source>
</evidence>
<sequence length="249" mass="27580">MMNFTVCKKHWHLCALLLILTGCQPAPFAEDVALLERYGPEQVLEEPSRSPVPLPRAHAHNDYLHPRPLYDALDRGFTSVEADIFLVGNELLVAHHAVDLQPGRTLQSLYLDPLRERISQNGGNVYRNGPQFTLLIDIKSEAEATYKALRKVLQAYAGILATFDTAGARAGPVAVIISGNRPRKIMESETLRYATYDGRLEDLGTGAPADLIPLISNRWGAIFTWNGKGAMPEDEREQLRGIVAMAHAE</sequence>
<reference evidence="2" key="1">
    <citation type="journal article" date="2014" name="Front. Microbiol.">
        <title>High frequency of phylogenetically diverse reductive dehalogenase-homologous genes in deep subseafloor sedimentary metagenomes.</title>
        <authorList>
            <person name="Kawai M."/>
            <person name="Futagami T."/>
            <person name="Toyoda A."/>
            <person name="Takaki Y."/>
            <person name="Nishi S."/>
            <person name="Hori S."/>
            <person name="Arai W."/>
            <person name="Tsubouchi T."/>
            <person name="Morono Y."/>
            <person name="Uchiyama I."/>
            <person name="Ito T."/>
            <person name="Fujiyama A."/>
            <person name="Inagaki F."/>
            <person name="Takami H."/>
        </authorList>
    </citation>
    <scope>NUCLEOTIDE SEQUENCE</scope>
    <source>
        <strain evidence="2">Expedition CK06-06</strain>
    </source>
</reference>
<dbReference type="PANTHER" id="PTHR31571:SF1">
    <property type="entry name" value="ALTERED INHERITANCE OF MITOCHONDRIA PROTEIN 6"/>
    <property type="match status" value="1"/>
</dbReference>
<accession>X0UAQ3</accession>
<proteinExistence type="predicted"/>
<protein>
    <recommendedName>
        <fullName evidence="1">Altered inheritance of mitochondria protein 6</fullName>
    </recommendedName>
</protein>
<dbReference type="SUPFAM" id="SSF51695">
    <property type="entry name" value="PLC-like phosphodiesterases"/>
    <property type="match status" value="1"/>
</dbReference>
<dbReference type="InterPro" id="IPR051236">
    <property type="entry name" value="HAT_RTT109-like"/>
</dbReference>
<gene>
    <name evidence="2" type="ORF">S01H1_38134</name>
</gene>